<organism evidence="2 3">
    <name type="scientific">Ferrigenium kumadai</name>
    <dbReference type="NCBI Taxonomy" id="1682490"/>
    <lineage>
        <taxon>Bacteria</taxon>
        <taxon>Pseudomonadati</taxon>
        <taxon>Pseudomonadota</taxon>
        <taxon>Betaproteobacteria</taxon>
        <taxon>Nitrosomonadales</taxon>
        <taxon>Gallionellaceae</taxon>
        <taxon>Ferrigenium</taxon>
    </lineage>
</organism>
<dbReference type="EMBL" id="AP019536">
    <property type="protein sequence ID" value="BBI98494.1"/>
    <property type="molecule type" value="Genomic_DNA"/>
</dbReference>
<name>A0AAN1VYR6_9PROT</name>
<proteinExistence type="predicted"/>
<dbReference type="AlphaFoldDB" id="A0AAN1VYR6"/>
<protein>
    <submittedName>
        <fullName evidence="2">Uncharacterized protein</fullName>
    </submittedName>
</protein>
<dbReference type="KEGG" id="fku:FGKAn22_01870"/>
<feature type="compositionally biased region" description="Basic and acidic residues" evidence="1">
    <location>
        <begin position="101"/>
        <end position="110"/>
    </location>
</feature>
<sequence length="110" mass="12618">MRYVPSQPPPTLTGIGTREVRGAMRTRPVRPVRIRDHPEVVVDLGERHEPLPAAAPVSTVEHRTIHPEERRVLCRRVSHQPVLLDLRTGPDRRRHNLRGTDITEHIDEEA</sequence>
<reference evidence="2 3" key="1">
    <citation type="submission" date="2019-03" db="EMBL/GenBank/DDBJ databases">
        <title>Complete genome sequence of Ferrigenium kumadai strain An22, a microaerophilic iron-oxidizing bacterium isolated from a paddy field soil.</title>
        <authorList>
            <person name="Watanabe T."/>
            <person name="Asakawa S."/>
        </authorList>
    </citation>
    <scope>NUCLEOTIDE SEQUENCE [LARGE SCALE GENOMIC DNA]</scope>
    <source>
        <strain evidence="2 3">An22</strain>
    </source>
</reference>
<evidence type="ECO:0000313" key="2">
    <source>
        <dbReference type="EMBL" id="BBI98494.1"/>
    </source>
</evidence>
<gene>
    <name evidence="2" type="ORF">FGKAn22_01870</name>
</gene>
<evidence type="ECO:0000313" key="3">
    <source>
        <dbReference type="Proteomes" id="UP001319121"/>
    </source>
</evidence>
<feature type="region of interest" description="Disordered" evidence="1">
    <location>
        <begin position="90"/>
        <end position="110"/>
    </location>
</feature>
<evidence type="ECO:0000256" key="1">
    <source>
        <dbReference type="SAM" id="MobiDB-lite"/>
    </source>
</evidence>
<dbReference type="RefSeq" id="WP_212786131.1">
    <property type="nucleotide sequence ID" value="NZ_AP019536.1"/>
</dbReference>
<keyword evidence="3" id="KW-1185">Reference proteome</keyword>
<dbReference type="Proteomes" id="UP001319121">
    <property type="component" value="Chromosome"/>
</dbReference>
<accession>A0AAN1VYR6</accession>